<dbReference type="Proteomes" id="UP000051733">
    <property type="component" value="Unassembled WGS sequence"/>
</dbReference>
<dbReference type="SUPFAM" id="SSF48150">
    <property type="entry name" value="DNA-glycosylase"/>
    <property type="match status" value="1"/>
</dbReference>
<dbReference type="Pfam" id="PF00730">
    <property type="entry name" value="HhH-GPD"/>
    <property type="match status" value="1"/>
</dbReference>
<dbReference type="EMBL" id="AYYY01000071">
    <property type="protein sequence ID" value="KRM60258.1"/>
    <property type="molecule type" value="Genomic_DNA"/>
</dbReference>
<dbReference type="Gene3D" id="1.10.1670.10">
    <property type="entry name" value="Helix-hairpin-Helix base-excision DNA repair enzymes (C-terminal)"/>
    <property type="match status" value="1"/>
</dbReference>
<dbReference type="CDD" id="cd00056">
    <property type="entry name" value="ENDO3c"/>
    <property type="match status" value="1"/>
</dbReference>
<keyword evidence="12" id="KW-0234">DNA repair</keyword>
<evidence type="ECO:0000313" key="17">
    <source>
        <dbReference type="Proteomes" id="UP000051733"/>
    </source>
</evidence>
<keyword evidence="10 14" id="KW-0408">Iron</keyword>
<name>A0A0R2A1D7_9LACO</name>
<comment type="function">
    <text evidence="2">Adenine glycosylase active on G-A mispairs. MutY also corrects error-prone DNA synthesis past GO lesions which are due to the oxidatively damaged form of guanine: 7,8-dihydro-8-oxoguanine (8-oxo-dGTP).</text>
</comment>
<accession>A0A0R2A1D7</accession>
<dbReference type="InterPro" id="IPR003265">
    <property type="entry name" value="HhH-GPD_domain"/>
</dbReference>
<dbReference type="GO" id="GO:0035485">
    <property type="term" value="F:adenine/guanine mispair binding"/>
    <property type="evidence" value="ECO:0007669"/>
    <property type="project" value="TreeGrafter"/>
</dbReference>
<dbReference type="InterPro" id="IPR005760">
    <property type="entry name" value="A/G_AdeGlyc_MutY"/>
</dbReference>
<dbReference type="FunFam" id="1.10.340.30:FF:000002">
    <property type="entry name" value="Adenine DNA glycosylase"/>
    <property type="match status" value="1"/>
</dbReference>
<dbReference type="EC" id="3.2.2.31" evidence="4 14"/>
<evidence type="ECO:0000256" key="6">
    <source>
        <dbReference type="ARBA" id="ARBA00022485"/>
    </source>
</evidence>
<dbReference type="OrthoDB" id="9802365at2"/>
<comment type="cofactor">
    <cofactor evidence="14">
        <name>[4Fe-4S] cluster</name>
        <dbReference type="ChEBI" id="CHEBI:49883"/>
    </cofactor>
    <text evidence="14">Binds 1 [4Fe-4S] cluster.</text>
</comment>
<comment type="caution">
    <text evidence="16">The sequence shown here is derived from an EMBL/GenBank/DDBJ whole genome shotgun (WGS) entry which is preliminary data.</text>
</comment>
<dbReference type="InterPro" id="IPR015797">
    <property type="entry name" value="NUDIX_hydrolase-like_dom_sf"/>
</dbReference>
<dbReference type="RefSeq" id="WP_057781349.1">
    <property type="nucleotide sequence ID" value="NZ_AYYY01000071.1"/>
</dbReference>
<dbReference type="PANTHER" id="PTHR42944:SF1">
    <property type="entry name" value="ADENINE DNA GLYCOSYLASE"/>
    <property type="match status" value="1"/>
</dbReference>
<dbReference type="STRING" id="1423813.FC26_GL000977"/>
<comment type="similarity">
    <text evidence="3 14">Belongs to the Nth/MutY family.</text>
</comment>
<keyword evidence="6" id="KW-0004">4Fe-4S</keyword>
<reference evidence="16 17" key="1">
    <citation type="journal article" date="2015" name="Genome Announc.">
        <title>Expanding the biotechnology potential of lactobacilli through comparative genomics of 213 strains and associated genera.</title>
        <authorList>
            <person name="Sun Z."/>
            <person name="Harris H.M."/>
            <person name="McCann A."/>
            <person name="Guo C."/>
            <person name="Argimon S."/>
            <person name="Zhang W."/>
            <person name="Yang X."/>
            <person name="Jeffery I.B."/>
            <person name="Cooney J.C."/>
            <person name="Kagawa T.F."/>
            <person name="Liu W."/>
            <person name="Song Y."/>
            <person name="Salvetti E."/>
            <person name="Wrobel A."/>
            <person name="Rasinkangas P."/>
            <person name="Parkhill J."/>
            <person name="Rea M.C."/>
            <person name="O'Sullivan O."/>
            <person name="Ritari J."/>
            <person name="Douillard F.P."/>
            <person name="Paul Ross R."/>
            <person name="Yang R."/>
            <person name="Briner A.E."/>
            <person name="Felis G.E."/>
            <person name="de Vos W.M."/>
            <person name="Barrangou R."/>
            <person name="Klaenhammer T.R."/>
            <person name="Caufield P.W."/>
            <person name="Cui Y."/>
            <person name="Zhang H."/>
            <person name="O'Toole P.W."/>
        </authorList>
    </citation>
    <scope>NUCLEOTIDE SEQUENCE [LARGE SCALE GENOMIC DNA]</scope>
    <source>
        <strain evidence="16 17">DSM 20634</strain>
    </source>
</reference>
<evidence type="ECO:0000313" key="16">
    <source>
        <dbReference type="EMBL" id="KRM60258.1"/>
    </source>
</evidence>
<dbReference type="GO" id="GO:0034039">
    <property type="term" value="F:8-oxo-7,8-dihydroguanine DNA N-glycosylase activity"/>
    <property type="evidence" value="ECO:0007669"/>
    <property type="project" value="TreeGrafter"/>
</dbReference>
<evidence type="ECO:0000256" key="8">
    <source>
        <dbReference type="ARBA" id="ARBA00022763"/>
    </source>
</evidence>
<dbReference type="GO" id="GO:0051539">
    <property type="term" value="F:4 iron, 4 sulfur cluster binding"/>
    <property type="evidence" value="ECO:0007669"/>
    <property type="project" value="UniProtKB-UniRule"/>
</dbReference>
<dbReference type="PANTHER" id="PTHR42944">
    <property type="entry name" value="ADENINE DNA GLYCOSYLASE"/>
    <property type="match status" value="1"/>
</dbReference>
<evidence type="ECO:0000259" key="15">
    <source>
        <dbReference type="SMART" id="SM00478"/>
    </source>
</evidence>
<dbReference type="InterPro" id="IPR023170">
    <property type="entry name" value="HhH_base_excis_C"/>
</dbReference>
<dbReference type="PATRIC" id="fig|1423813.3.peg.997"/>
<evidence type="ECO:0000256" key="5">
    <source>
        <dbReference type="ARBA" id="ARBA00022023"/>
    </source>
</evidence>
<dbReference type="Gene3D" id="3.90.79.10">
    <property type="entry name" value="Nucleoside Triphosphate Pyrophosphohydrolase"/>
    <property type="match status" value="1"/>
</dbReference>
<comment type="catalytic activity">
    <reaction evidence="1 14">
        <text>Hydrolyzes free adenine bases from 7,8-dihydro-8-oxoguanine:adenine mismatched double-stranded DNA, leaving an apurinic site.</text>
        <dbReference type="EC" id="3.2.2.31"/>
    </reaction>
</comment>
<evidence type="ECO:0000256" key="1">
    <source>
        <dbReference type="ARBA" id="ARBA00000843"/>
    </source>
</evidence>
<dbReference type="GO" id="GO:0032357">
    <property type="term" value="F:oxidized purine DNA binding"/>
    <property type="evidence" value="ECO:0007669"/>
    <property type="project" value="TreeGrafter"/>
</dbReference>
<keyword evidence="11" id="KW-0411">Iron-sulfur</keyword>
<dbReference type="GO" id="GO:0000701">
    <property type="term" value="F:purine-specific mismatch base pair DNA N-glycosylase activity"/>
    <property type="evidence" value="ECO:0007669"/>
    <property type="project" value="UniProtKB-EC"/>
</dbReference>
<keyword evidence="9" id="KW-0378">Hydrolase</keyword>
<dbReference type="InterPro" id="IPR044298">
    <property type="entry name" value="MIG/MutY"/>
</dbReference>
<evidence type="ECO:0000256" key="11">
    <source>
        <dbReference type="ARBA" id="ARBA00023014"/>
    </source>
</evidence>
<evidence type="ECO:0000256" key="9">
    <source>
        <dbReference type="ARBA" id="ARBA00022801"/>
    </source>
</evidence>
<proteinExistence type="inferred from homology"/>
<dbReference type="SUPFAM" id="SSF55811">
    <property type="entry name" value="Nudix"/>
    <property type="match status" value="1"/>
</dbReference>
<evidence type="ECO:0000256" key="13">
    <source>
        <dbReference type="ARBA" id="ARBA00023295"/>
    </source>
</evidence>
<keyword evidence="17" id="KW-1185">Reference proteome</keyword>
<protein>
    <recommendedName>
        <fullName evidence="5 14">Adenine DNA glycosylase</fullName>
        <ecNumber evidence="4 14">3.2.2.31</ecNumber>
    </recommendedName>
</protein>
<dbReference type="NCBIfam" id="TIGR01084">
    <property type="entry name" value="mutY"/>
    <property type="match status" value="1"/>
</dbReference>
<dbReference type="SMART" id="SM00478">
    <property type="entry name" value="ENDO3c"/>
    <property type="match status" value="1"/>
</dbReference>
<evidence type="ECO:0000256" key="2">
    <source>
        <dbReference type="ARBA" id="ARBA00002933"/>
    </source>
</evidence>
<keyword evidence="7" id="KW-0479">Metal-binding</keyword>
<evidence type="ECO:0000256" key="14">
    <source>
        <dbReference type="RuleBase" id="RU365096"/>
    </source>
</evidence>
<gene>
    <name evidence="16" type="ORF">FC26_GL000977</name>
</gene>
<dbReference type="GO" id="GO:0006298">
    <property type="term" value="P:mismatch repair"/>
    <property type="evidence" value="ECO:0007669"/>
    <property type="project" value="TreeGrafter"/>
</dbReference>
<dbReference type="GO" id="GO:0046872">
    <property type="term" value="F:metal ion binding"/>
    <property type="evidence" value="ECO:0007669"/>
    <property type="project" value="UniProtKB-UniRule"/>
</dbReference>
<dbReference type="CDD" id="cd03431">
    <property type="entry name" value="NUDIX_DNA_Glycosylase_C-MutY"/>
    <property type="match status" value="1"/>
</dbReference>
<dbReference type="GO" id="GO:0006284">
    <property type="term" value="P:base-excision repair"/>
    <property type="evidence" value="ECO:0007669"/>
    <property type="project" value="UniProtKB-UniRule"/>
</dbReference>
<evidence type="ECO:0000256" key="4">
    <source>
        <dbReference type="ARBA" id="ARBA00012045"/>
    </source>
</evidence>
<dbReference type="AlphaFoldDB" id="A0A0R2A1D7"/>
<sequence>MIEWSQDTIDAFRQTLLDWYDTHGRDLPWRRDHDPYHVWISEIMLQQTQVNTVIPYYERFMTWFPTVQELATAPEARLMKAWEGLGYYSRARNLQKAARQIVADYHGQWPQTADGLRELAGIGPYTAGAIASIAFDQPVPAVDGNAFRVFARLLKIDADIAKPQTRQIFEQVITRIISPDRPGDFNQAIMDLGASYMSAKNPDSEHSPVRQFNQAYLDGVEDQYPVKTKKPRPKPVAYFGLVMPDANQYLMEKRPSNGLLANFWTFPLVKQADVLVATDSGDTDSGDNEPTDSEILELLRQYLMTKYGFKVSLKPVQGRPVTHTFTHQKWTITLLQVIWNERPDLSYFPGEWLNVTKFDQIAWPKVQEKMWARVGK</sequence>
<evidence type="ECO:0000256" key="10">
    <source>
        <dbReference type="ARBA" id="ARBA00023004"/>
    </source>
</evidence>
<evidence type="ECO:0000256" key="7">
    <source>
        <dbReference type="ARBA" id="ARBA00022723"/>
    </source>
</evidence>
<dbReference type="Pfam" id="PF14815">
    <property type="entry name" value="NUDIX_4"/>
    <property type="match status" value="1"/>
</dbReference>
<keyword evidence="13 14" id="KW-0326">Glycosidase</keyword>
<evidence type="ECO:0000256" key="12">
    <source>
        <dbReference type="ARBA" id="ARBA00023204"/>
    </source>
</evidence>
<dbReference type="InterPro" id="IPR011257">
    <property type="entry name" value="DNA_glycosylase"/>
</dbReference>
<evidence type="ECO:0000256" key="3">
    <source>
        <dbReference type="ARBA" id="ARBA00008343"/>
    </source>
</evidence>
<dbReference type="InterPro" id="IPR029119">
    <property type="entry name" value="MutY_C"/>
</dbReference>
<feature type="domain" description="HhH-GPD" evidence="15">
    <location>
        <begin position="44"/>
        <end position="195"/>
    </location>
</feature>
<dbReference type="Gene3D" id="1.10.340.30">
    <property type="entry name" value="Hypothetical protein, domain 2"/>
    <property type="match status" value="1"/>
</dbReference>
<organism evidence="16 17">
    <name type="scientific">Paucilactobacillus vaccinostercus DSM 20634</name>
    <dbReference type="NCBI Taxonomy" id="1423813"/>
    <lineage>
        <taxon>Bacteria</taxon>
        <taxon>Bacillati</taxon>
        <taxon>Bacillota</taxon>
        <taxon>Bacilli</taxon>
        <taxon>Lactobacillales</taxon>
        <taxon>Lactobacillaceae</taxon>
        <taxon>Paucilactobacillus</taxon>
    </lineage>
</organism>
<keyword evidence="8 14" id="KW-0227">DNA damage</keyword>